<gene>
    <name evidence="1" type="ORF">B296_00045342</name>
</gene>
<sequence>MGSRMNMVLQKKGDGHKLYAKLHAKSSVDQFFVHRLRIQNNRHSQCISS</sequence>
<proteinExistence type="predicted"/>
<comment type="caution">
    <text evidence="1">The sequence shown here is derived from an EMBL/GenBank/DDBJ whole genome shotgun (WGS) entry which is preliminary data.</text>
</comment>
<protein>
    <submittedName>
        <fullName evidence="1">Uncharacterized protein</fullName>
    </submittedName>
</protein>
<organism evidence="1 2">
    <name type="scientific">Ensete ventricosum</name>
    <name type="common">Abyssinian banana</name>
    <name type="synonym">Musa ensete</name>
    <dbReference type="NCBI Taxonomy" id="4639"/>
    <lineage>
        <taxon>Eukaryota</taxon>
        <taxon>Viridiplantae</taxon>
        <taxon>Streptophyta</taxon>
        <taxon>Embryophyta</taxon>
        <taxon>Tracheophyta</taxon>
        <taxon>Spermatophyta</taxon>
        <taxon>Magnoliopsida</taxon>
        <taxon>Liliopsida</taxon>
        <taxon>Zingiberales</taxon>
        <taxon>Musaceae</taxon>
        <taxon>Ensete</taxon>
    </lineage>
</organism>
<dbReference type="AlphaFoldDB" id="A0A426XWG1"/>
<dbReference type="Proteomes" id="UP000287651">
    <property type="component" value="Unassembled WGS sequence"/>
</dbReference>
<name>A0A426XWG1_ENSVE</name>
<dbReference type="EMBL" id="AMZH03016904">
    <property type="protein sequence ID" value="RRT43794.1"/>
    <property type="molecule type" value="Genomic_DNA"/>
</dbReference>
<evidence type="ECO:0000313" key="2">
    <source>
        <dbReference type="Proteomes" id="UP000287651"/>
    </source>
</evidence>
<evidence type="ECO:0000313" key="1">
    <source>
        <dbReference type="EMBL" id="RRT43794.1"/>
    </source>
</evidence>
<accession>A0A426XWG1</accession>
<reference evidence="1 2" key="1">
    <citation type="journal article" date="2014" name="Agronomy (Basel)">
        <title>A Draft Genome Sequence for Ensete ventricosum, the Drought-Tolerant Tree Against Hunger.</title>
        <authorList>
            <person name="Harrison J."/>
            <person name="Moore K.A."/>
            <person name="Paszkiewicz K."/>
            <person name="Jones T."/>
            <person name="Grant M."/>
            <person name="Ambacheew D."/>
            <person name="Muzemil S."/>
            <person name="Studholme D.J."/>
        </authorList>
    </citation>
    <scope>NUCLEOTIDE SEQUENCE [LARGE SCALE GENOMIC DNA]</scope>
</reference>